<proteinExistence type="predicted"/>
<accession>A0A9W5B7U0</accession>
<evidence type="ECO:0000313" key="1">
    <source>
        <dbReference type="EMBL" id="CUX03397.1"/>
    </source>
</evidence>
<keyword evidence="2" id="KW-1185">Reference proteome</keyword>
<dbReference type="Proteomes" id="UP000191933">
    <property type="component" value="Unassembled WGS sequence"/>
</dbReference>
<reference evidence="1 2" key="1">
    <citation type="submission" date="2016-01" db="EMBL/GenBank/DDBJ databases">
        <authorList>
            <person name="Regsiter A."/>
            <person name="william w."/>
        </authorList>
    </citation>
    <scope>NUCLEOTIDE SEQUENCE [LARGE SCALE GENOMIC DNA]</scope>
    <source>
        <strain evidence="1 2">CFBP 5494</strain>
    </source>
</reference>
<name>A0A9W5B7U0_9HYPH</name>
<organism evidence="1 2">
    <name type="scientific">Agrobacterium genomosp. 2 str. CFBP 5494</name>
    <dbReference type="NCBI Taxonomy" id="1183436"/>
    <lineage>
        <taxon>Bacteria</taxon>
        <taxon>Pseudomonadati</taxon>
        <taxon>Pseudomonadota</taxon>
        <taxon>Alphaproteobacteria</taxon>
        <taxon>Hyphomicrobiales</taxon>
        <taxon>Rhizobiaceae</taxon>
        <taxon>Rhizobium/Agrobacterium group</taxon>
        <taxon>Agrobacterium</taxon>
        <taxon>Agrobacterium tumefaciens complex</taxon>
    </lineage>
</organism>
<comment type="caution">
    <text evidence="1">The sequence shown here is derived from an EMBL/GenBank/DDBJ whole genome shotgun (WGS) entry which is preliminary data.</text>
</comment>
<dbReference type="EMBL" id="FBVY01000047">
    <property type="protein sequence ID" value="CUX03397.1"/>
    <property type="molecule type" value="Genomic_DNA"/>
</dbReference>
<dbReference type="AlphaFoldDB" id="A0A9W5B7U0"/>
<protein>
    <submittedName>
        <fullName evidence="1">Uncharacterized protein</fullName>
    </submittedName>
</protein>
<sequence>MPSSRMTCRRLSSAGIWQPCSRIRSRGGTASPWLAMRKSYSESVITAAPGFVAFRAEQTVTEDGVRVIEQRLQSGLCNNLAGLAAVLAGFGEAFMDVLQEAVAHALVGCRGSVRKACVDDDESGTARNDAVDAARVETVDIDELVEKAFDNRLQAAADLQVVDGGHGITVAITHSIVPEGIRAERKAIFRHRYLRECWQQPLQRRR</sequence>
<evidence type="ECO:0000313" key="2">
    <source>
        <dbReference type="Proteomes" id="UP000191933"/>
    </source>
</evidence>
<gene>
    <name evidence="1" type="ORF">AGR2A_pb10144</name>
</gene>